<dbReference type="EMBL" id="JAPFFF010000001">
    <property type="protein sequence ID" value="KAK8898086.1"/>
    <property type="molecule type" value="Genomic_DNA"/>
</dbReference>
<evidence type="ECO:0000313" key="3">
    <source>
        <dbReference type="Proteomes" id="UP001470230"/>
    </source>
</evidence>
<gene>
    <name evidence="2" type="ORF">M9Y10_000352</name>
</gene>
<name>A0ABR2L4Z3_9EUKA</name>
<keyword evidence="3" id="KW-1185">Reference proteome</keyword>
<feature type="region of interest" description="Disordered" evidence="1">
    <location>
        <begin position="69"/>
        <end position="90"/>
    </location>
</feature>
<reference evidence="2 3" key="1">
    <citation type="submission" date="2024-04" db="EMBL/GenBank/DDBJ databases">
        <title>Tritrichomonas musculus Genome.</title>
        <authorList>
            <person name="Alves-Ferreira E."/>
            <person name="Grigg M."/>
            <person name="Lorenzi H."/>
            <person name="Galac M."/>
        </authorList>
    </citation>
    <scope>NUCLEOTIDE SEQUENCE [LARGE SCALE GENOMIC DNA]</scope>
    <source>
        <strain evidence="2 3">EAF2021</strain>
    </source>
</reference>
<comment type="caution">
    <text evidence="2">The sequence shown here is derived from an EMBL/GenBank/DDBJ whole genome shotgun (WGS) entry which is preliminary data.</text>
</comment>
<dbReference type="Proteomes" id="UP001470230">
    <property type="component" value="Unassembled WGS sequence"/>
</dbReference>
<proteinExistence type="predicted"/>
<evidence type="ECO:0000313" key="2">
    <source>
        <dbReference type="EMBL" id="KAK8898086.1"/>
    </source>
</evidence>
<protein>
    <submittedName>
        <fullName evidence="2">Uncharacterized protein</fullName>
    </submittedName>
</protein>
<evidence type="ECO:0000256" key="1">
    <source>
        <dbReference type="SAM" id="MobiDB-lite"/>
    </source>
</evidence>
<sequence length="90" mass="10471">MIRLKEEEISALKGSLEAVRQKEAIQRQMVETIEKDSKIEYQNLMNQFLEQKKKMESLRIENQKLKEALAATSGSTQIKEQDSNDELEND</sequence>
<organism evidence="2 3">
    <name type="scientific">Tritrichomonas musculus</name>
    <dbReference type="NCBI Taxonomy" id="1915356"/>
    <lineage>
        <taxon>Eukaryota</taxon>
        <taxon>Metamonada</taxon>
        <taxon>Parabasalia</taxon>
        <taxon>Tritrichomonadida</taxon>
        <taxon>Tritrichomonadidae</taxon>
        <taxon>Tritrichomonas</taxon>
    </lineage>
</organism>
<accession>A0ABR2L4Z3</accession>